<dbReference type="Gene3D" id="1.20.1270.370">
    <property type="match status" value="1"/>
</dbReference>
<evidence type="ECO:0000313" key="4">
    <source>
        <dbReference type="EMBL" id="AKA71753.1"/>
    </source>
</evidence>
<keyword evidence="3" id="KW-0479">Metal-binding</keyword>
<keyword evidence="3" id="KW-0408">Iron</keyword>
<dbReference type="PANTHER" id="PTHR30548:SF1">
    <property type="entry name" value="DEHYDRATASE SUBUNIT MJ0007-RELATED"/>
    <property type="match status" value="1"/>
</dbReference>
<evidence type="ECO:0000313" key="5">
    <source>
        <dbReference type="Proteomes" id="UP000033115"/>
    </source>
</evidence>
<sequence length="419" mass="47632">MGDYRQLWTDLGVDLEKHDKLCAVLPELYGDTYLNQEDRPEGMNYFNFVVAEVHGLRIQELDEHRKKGGKVIGTFCVFVPDEVILAANAIGVGLCAGSQFWIEDGEKVLPRNMCPLIKAFMGAKVGGTCPYFQSCDMIIGETTCDGKKKAWEVLEDYVPVHVMDLPQMKRDKDYTSWGSEIKDLIAKVEELTGNKVTVESLKEGIRIANAKRRALKRLYDLRKYKPSPISGLDCLLISQIAFYDDPHRFVEKLNELCDELDEKVKNLKDQGKKRLMITGTPMALPNWKLHSIIEGLNAQVIVEETCTGTRYFENEVSEEGETIDELIKNLADRYLNINCACFTPNTGRIDDIIKYSKEYNVDGVIDFNLSFCHTYAVEHKAVEKALKEKDIPVMHIETDYSTEDAGQIKTRVEAFLEMI</sequence>
<evidence type="ECO:0000256" key="2">
    <source>
        <dbReference type="ARBA" id="ARBA00005806"/>
    </source>
</evidence>
<dbReference type="Gene3D" id="3.40.50.11890">
    <property type="match status" value="1"/>
</dbReference>
<dbReference type="STRING" id="1548.CSCA_4628"/>
<dbReference type="Pfam" id="PF06050">
    <property type="entry name" value="HGD-D"/>
    <property type="match status" value="1"/>
</dbReference>
<dbReference type="NCBIfam" id="NF040772">
    <property type="entry name" value="double_cubane"/>
    <property type="match status" value="1"/>
</dbReference>
<keyword evidence="5" id="KW-1185">Reference proteome</keyword>
<reference evidence="4 5" key="1">
    <citation type="journal article" date="2015" name="J. Biotechnol.">
        <title>Complete genome sequence of a malodorant-producing acetogen, Clostridium scatologenes ATCC 25775(T).</title>
        <authorList>
            <person name="Zhu Z."/>
            <person name="Guo T."/>
            <person name="Zheng H."/>
            <person name="Song T."/>
            <person name="Ouyang P."/>
            <person name="Xie J."/>
        </authorList>
    </citation>
    <scope>NUCLEOTIDE SEQUENCE [LARGE SCALE GENOMIC DNA]</scope>
    <source>
        <strain evidence="4 5">ATCC 25775</strain>
    </source>
</reference>
<dbReference type="HOGENOM" id="CLU_053697_1_1_9"/>
<protein>
    <submittedName>
        <fullName evidence="4">2-hydroxyglutaryl-CoA dehydratase D-component</fullName>
    </submittedName>
</protein>
<dbReference type="GO" id="GO:0051536">
    <property type="term" value="F:iron-sulfur cluster binding"/>
    <property type="evidence" value="ECO:0007669"/>
    <property type="project" value="UniProtKB-KW"/>
</dbReference>
<dbReference type="EMBL" id="CP009933">
    <property type="protein sequence ID" value="AKA71753.1"/>
    <property type="molecule type" value="Genomic_DNA"/>
</dbReference>
<dbReference type="GO" id="GO:0016836">
    <property type="term" value="F:hydro-lyase activity"/>
    <property type="evidence" value="ECO:0007669"/>
    <property type="project" value="UniProtKB-ARBA"/>
</dbReference>
<name>A0A0E3M8H4_CLOSL</name>
<proteinExistence type="inferred from homology"/>
<dbReference type="Gene3D" id="3.40.50.11900">
    <property type="match status" value="1"/>
</dbReference>
<gene>
    <name evidence="4" type="ORF">CSCA_4628</name>
</gene>
<dbReference type="InterPro" id="IPR010327">
    <property type="entry name" value="FldB/FldC_alpha/beta"/>
</dbReference>
<dbReference type="AlphaFoldDB" id="A0A0E3M8H4"/>
<evidence type="ECO:0000256" key="3">
    <source>
        <dbReference type="ARBA" id="ARBA00023014"/>
    </source>
</evidence>
<dbReference type="InterPro" id="IPR047678">
    <property type="entry name" value="YjiM-like"/>
</dbReference>
<dbReference type="RefSeq" id="WP_029163052.1">
    <property type="nucleotide sequence ID" value="NZ_CP009933.1"/>
</dbReference>
<dbReference type="PANTHER" id="PTHR30548">
    <property type="entry name" value="2-HYDROXYGLUTARYL-COA DEHYDRATASE, D-COMPONENT-RELATED"/>
    <property type="match status" value="1"/>
</dbReference>
<keyword evidence="3" id="KW-0411">Iron-sulfur</keyword>
<comment type="similarity">
    <text evidence="2">Belongs to the FldB/FldC dehydratase alpha/beta subunit family.</text>
</comment>
<accession>A0A0E3M8H4</accession>
<comment type="cofactor">
    <cofactor evidence="1">
        <name>[4Fe-4S] cluster</name>
        <dbReference type="ChEBI" id="CHEBI:49883"/>
    </cofactor>
</comment>
<dbReference type="KEGG" id="csq:CSCA_4628"/>
<evidence type="ECO:0000256" key="1">
    <source>
        <dbReference type="ARBA" id="ARBA00001966"/>
    </source>
</evidence>
<dbReference type="Proteomes" id="UP000033115">
    <property type="component" value="Chromosome"/>
</dbReference>
<organism evidence="4 5">
    <name type="scientific">Clostridium scatologenes</name>
    <dbReference type="NCBI Taxonomy" id="1548"/>
    <lineage>
        <taxon>Bacteria</taxon>
        <taxon>Bacillati</taxon>
        <taxon>Bacillota</taxon>
        <taxon>Clostridia</taxon>
        <taxon>Eubacteriales</taxon>
        <taxon>Clostridiaceae</taxon>
        <taxon>Clostridium</taxon>
    </lineage>
</organism>